<evidence type="ECO:0000313" key="4">
    <source>
        <dbReference type="EMBL" id="OIJ68814.1"/>
    </source>
</evidence>
<dbReference type="InterPro" id="IPR012336">
    <property type="entry name" value="Thioredoxin-like_fold"/>
</dbReference>
<sequence>MSKRNSQQAKNAARERLRLEREKQAKRAKVKRQVVVAASVVAVLAAAGGIGYAVVQANKPSYWEGLKDAKVVAPAHTTGTNGTTVVIGKDSAKKTLKVYEDPRCPICAQFEETVGKTVEKDLSDGKYKIQYTGGTFIDGDSLGKGKIGSNGEGSKNAMSAMGAALNVSDDAFIQYKYALYSKKWHPEETDDKFKDDNYLIKVANTVPALKNNTAFQNAVKKGTYDAWALAMSKTFDTNKDGVTGTPSFVMNGKMLTTSDGNPPMTVADFNSVVGAALKG</sequence>
<name>A0A1J4P5M2_9ACTN</name>
<organism evidence="4 5">
    <name type="scientific">Streptomyces mangrovisoli</name>
    <dbReference type="NCBI Taxonomy" id="1428628"/>
    <lineage>
        <taxon>Bacteria</taxon>
        <taxon>Bacillati</taxon>
        <taxon>Actinomycetota</taxon>
        <taxon>Actinomycetes</taxon>
        <taxon>Kitasatosporales</taxon>
        <taxon>Streptomycetaceae</taxon>
        <taxon>Streptomyces</taxon>
    </lineage>
</organism>
<dbReference type="CDD" id="cd02972">
    <property type="entry name" value="DsbA_family"/>
    <property type="match status" value="1"/>
</dbReference>
<dbReference type="Pfam" id="PF13462">
    <property type="entry name" value="Thioredoxin_4"/>
    <property type="match status" value="1"/>
</dbReference>
<evidence type="ECO:0000259" key="3">
    <source>
        <dbReference type="Pfam" id="PF13462"/>
    </source>
</evidence>
<evidence type="ECO:0000256" key="1">
    <source>
        <dbReference type="SAM" id="MobiDB-lite"/>
    </source>
</evidence>
<dbReference type="EMBL" id="LAVA02000012">
    <property type="protein sequence ID" value="OIJ68814.1"/>
    <property type="molecule type" value="Genomic_DNA"/>
</dbReference>
<keyword evidence="2" id="KW-0812">Transmembrane</keyword>
<proteinExistence type="predicted"/>
<feature type="transmembrane region" description="Helical" evidence="2">
    <location>
        <begin position="34"/>
        <end position="55"/>
    </location>
</feature>
<reference evidence="4" key="1">
    <citation type="submission" date="2016-10" db="EMBL/GenBank/DDBJ databases">
        <title>Genome sequence of Streptomyces mangrovisoli MUSC 149.</title>
        <authorList>
            <person name="Lee L.-H."/>
            <person name="Ser H.-L."/>
        </authorList>
    </citation>
    <scope>NUCLEOTIDE SEQUENCE [LARGE SCALE GENOMIC DNA]</scope>
    <source>
        <strain evidence="4">MUSC 149</strain>
    </source>
</reference>
<dbReference type="InterPro" id="IPR036249">
    <property type="entry name" value="Thioredoxin-like_sf"/>
</dbReference>
<dbReference type="SUPFAM" id="SSF52833">
    <property type="entry name" value="Thioredoxin-like"/>
    <property type="match status" value="1"/>
</dbReference>
<dbReference type="Gene3D" id="3.40.30.10">
    <property type="entry name" value="Glutaredoxin"/>
    <property type="match status" value="1"/>
</dbReference>
<dbReference type="OrthoDB" id="4135024at2"/>
<gene>
    <name evidence="4" type="ORF">WN71_005915</name>
</gene>
<protein>
    <submittedName>
        <fullName evidence="4">Disulfide bond formation protein DsbA</fullName>
    </submittedName>
</protein>
<dbReference type="RefSeq" id="WP_046592116.1">
    <property type="nucleotide sequence ID" value="NZ_LAVA02000012.1"/>
</dbReference>
<feature type="domain" description="Thioredoxin-like fold" evidence="3">
    <location>
        <begin position="81"/>
        <end position="257"/>
    </location>
</feature>
<keyword evidence="2" id="KW-0472">Membrane</keyword>
<dbReference type="Proteomes" id="UP000034196">
    <property type="component" value="Unassembled WGS sequence"/>
</dbReference>
<evidence type="ECO:0000256" key="2">
    <source>
        <dbReference type="SAM" id="Phobius"/>
    </source>
</evidence>
<evidence type="ECO:0000313" key="5">
    <source>
        <dbReference type="Proteomes" id="UP000034196"/>
    </source>
</evidence>
<feature type="region of interest" description="Disordered" evidence="1">
    <location>
        <begin position="1"/>
        <end position="24"/>
    </location>
</feature>
<comment type="caution">
    <text evidence="4">The sequence shown here is derived from an EMBL/GenBank/DDBJ whole genome shotgun (WGS) entry which is preliminary data.</text>
</comment>
<dbReference type="STRING" id="1428628.WN71_005915"/>
<accession>A0A1J4P5M2</accession>
<feature type="compositionally biased region" description="Basic and acidic residues" evidence="1">
    <location>
        <begin position="12"/>
        <end position="24"/>
    </location>
</feature>
<keyword evidence="5" id="KW-1185">Reference proteome</keyword>
<dbReference type="AlphaFoldDB" id="A0A1J4P5M2"/>
<keyword evidence="2" id="KW-1133">Transmembrane helix</keyword>